<dbReference type="AlphaFoldDB" id="A0A6J6GA23"/>
<keyword evidence="5" id="KW-0067">ATP-binding</keyword>
<dbReference type="InterPro" id="IPR027417">
    <property type="entry name" value="P-loop_NTPase"/>
</dbReference>
<evidence type="ECO:0000313" key="7">
    <source>
        <dbReference type="EMBL" id="CAB4596293.1"/>
    </source>
</evidence>
<dbReference type="Gene3D" id="3.40.50.300">
    <property type="entry name" value="P-loop containing nucleotide triphosphate hydrolases"/>
    <property type="match status" value="1"/>
</dbReference>
<dbReference type="InterPro" id="IPR000623">
    <property type="entry name" value="Shikimate_kinase/TSH1"/>
</dbReference>
<organism evidence="7">
    <name type="scientific">freshwater metagenome</name>
    <dbReference type="NCBI Taxonomy" id="449393"/>
    <lineage>
        <taxon>unclassified sequences</taxon>
        <taxon>metagenomes</taxon>
        <taxon>ecological metagenomes</taxon>
    </lineage>
</organism>
<evidence type="ECO:0000256" key="3">
    <source>
        <dbReference type="ARBA" id="ARBA00022741"/>
    </source>
</evidence>
<protein>
    <submittedName>
        <fullName evidence="7">Unannotated protein</fullName>
    </submittedName>
</protein>
<dbReference type="HAMAP" id="MF_00109">
    <property type="entry name" value="Shikimate_kinase"/>
    <property type="match status" value="1"/>
</dbReference>
<dbReference type="PANTHER" id="PTHR21087:SF16">
    <property type="entry name" value="SHIKIMATE KINASE 1, CHLOROPLASTIC"/>
    <property type="match status" value="1"/>
</dbReference>
<reference evidence="7" key="1">
    <citation type="submission" date="2020-05" db="EMBL/GenBank/DDBJ databases">
        <authorList>
            <person name="Chiriac C."/>
            <person name="Salcher M."/>
            <person name="Ghai R."/>
            <person name="Kavagutti S V."/>
        </authorList>
    </citation>
    <scope>NUCLEOTIDE SEQUENCE</scope>
</reference>
<keyword evidence="6" id="KW-0057">Aromatic amino acid biosynthesis</keyword>
<gene>
    <name evidence="7" type="ORF">UFOPK1835_00078</name>
</gene>
<accession>A0A6J6GA23</accession>
<evidence type="ECO:0000256" key="6">
    <source>
        <dbReference type="ARBA" id="ARBA00023141"/>
    </source>
</evidence>
<keyword evidence="1" id="KW-0028">Amino-acid biosynthesis</keyword>
<dbReference type="EMBL" id="CAEZUP010000002">
    <property type="protein sequence ID" value="CAB4596293.1"/>
    <property type="molecule type" value="Genomic_DNA"/>
</dbReference>
<dbReference type="InterPro" id="IPR031322">
    <property type="entry name" value="Shikimate/glucono_kinase"/>
</dbReference>
<evidence type="ECO:0000256" key="1">
    <source>
        <dbReference type="ARBA" id="ARBA00022605"/>
    </source>
</evidence>
<name>A0A6J6GA23_9ZZZZ</name>
<dbReference type="Pfam" id="PF01202">
    <property type="entry name" value="SKI"/>
    <property type="match status" value="1"/>
</dbReference>
<dbReference type="GO" id="GO:0009073">
    <property type="term" value="P:aromatic amino acid family biosynthetic process"/>
    <property type="evidence" value="ECO:0007669"/>
    <property type="project" value="UniProtKB-KW"/>
</dbReference>
<dbReference type="GO" id="GO:0005829">
    <property type="term" value="C:cytosol"/>
    <property type="evidence" value="ECO:0007669"/>
    <property type="project" value="TreeGrafter"/>
</dbReference>
<dbReference type="CDD" id="cd00464">
    <property type="entry name" value="SK"/>
    <property type="match status" value="1"/>
</dbReference>
<evidence type="ECO:0000256" key="5">
    <source>
        <dbReference type="ARBA" id="ARBA00022840"/>
    </source>
</evidence>
<keyword evidence="4" id="KW-0418">Kinase</keyword>
<dbReference type="GO" id="GO:0004765">
    <property type="term" value="F:shikimate kinase activity"/>
    <property type="evidence" value="ECO:0007669"/>
    <property type="project" value="TreeGrafter"/>
</dbReference>
<dbReference type="GO" id="GO:0008652">
    <property type="term" value="P:amino acid biosynthetic process"/>
    <property type="evidence" value="ECO:0007669"/>
    <property type="project" value="UniProtKB-KW"/>
</dbReference>
<proteinExistence type="inferred from homology"/>
<dbReference type="PRINTS" id="PR01100">
    <property type="entry name" value="SHIKIMTKNASE"/>
</dbReference>
<keyword evidence="3" id="KW-0547">Nucleotide-binding</keyword>
<dbReference type="GO" id="GO:0005524">
    <property type="term" value="F:ATP binding"/>
    <property type="evidence" value="ECO:0007669"/>
    <property type="project" value="UniProtKB-KW"/>
</dbReference>
<dbReference type="PANTHER" id="PTHR21087">
    <property type="entry name" value="SHIKIMATE KINASE"/>
    <property type="match status" value="1"/>
</dbReference>
<sequence>MTESAAATADHVVLVGMMGVGKSTVGRRIASALDRPFRDTDAEIEQRSGRAVAEIFATDGEAVFRSLESDVLRALIEEPTSSVIAAAGGVVLSPLNRELLAHAGLVVWLKAPVEVLLGRVRNGTHRPALADDPRGTLMQMESTRQDLYAEVADVVVDSSLPIAAVVSSILDAVASSGRVER</sequence>
<keyword evidence="2" id="KW-0808">Transferase</keyword>
<evidence type="ECO:0000256" key="4">
    <source>
        <dbReference type="ARBA" id="ARBA00022777"/>
    </source>
</evidence>
<dbReference type="SUPFAM" id="SSF52540">
    <property type="entry name" value="P-loop containing nucleoside triphosphate hydrolases"/>
    <property type="match status" value="1"/>
</dbReference>
<evidence type="ECO:0000256" key="2">
    <source>
        <dbReference type="ARBA" id="ARBA00022679"/>
    </source>
</evidence>